<accession>A0A117IM84</accession>
<dbReference type="STRING" id="1797.RMCT_1841"/>
<dbReference type="Proteomes" id="UP000069654">
    <property type="component" value="Unassembled WGS sequence"/>
</dbReference>
<evidence type="ECO:0000313" key="3">
    <source>
        <dbReference type="Proteomes" id="UP000069654"/>
    </source>
</evidence>
<dbReference type="EMBL" id="BCTB01000009">
    <property type="protein sequence ID" value="GAT14871.1"/>
    <property type="molecule type" value="Genomic_DNA"/>
</dbReference>
<feature type="compositionally biased region" description="Polar residues" evidence="1">
    <location>
        <begin position="677"/>
        <end position="688"/>
    </location>
</feature>
<evidence type="ECO:0000256" key="1">
    <source>
        <dbReference type="SAM" id="MobiDB-lite"/>
    </source>
</evidence>
<feature type="region of interest" description="Disordered" evidence="1">
    <location>
        <begin position="641"/>
        <end position="764"/>
    </location>
</feature>
<sequence length="817" mass="83895">MTKQGDEAARTVMTRAAVAGGAAATAIAVALGLSAPSAGALAASAREAAATERSIELVNGLAQLSGLLAGGDELPAVLPRELSGLLEDFSSLDPSRALSLIDSGDVADLIGGIDFGALFRALGLNPPGLGDLLELPLDVPGVNVVTTGPPFGALGILGLNPFWVPVFPSAIAEQVNGTPYLPLDLGVSLPSPVTLLLTAALAQSPYNLGIRSLRAANSLCDQVDCGPDSFPIGLPNLRVPIVLGFGLGSLTAGMAWDRVVADLSDQPGGTAEGAEEGRSLTILTMILLRNPGRADGGIAARFAPIFRIFGINTVTPEFEVFQDLGARLVPNKVDATVEYDPLSDFAAWPNPFTLANNKAALLFPTYILRGSEAGLPEMIAQILGAALPGIAGNVAYGFVGSIPSDLEIAGVDVLNVPCGAFGCVLSPAFSVPDVGPFELDVRGDLLGLLGSVVEGALGMEIPDDYFATNTYLTIEQNALPLLEPLRYPADIANLFTGGAFGFTNPFADAIEPALKLLVNLGYTNVTQDITDPLDPYPRDFSGNFGGEYAPFLSVPENIDWTRVPEDLFTALAAGVESAFFDGGIPGVRGPAAGPNPLQLLAGLLGVGDLGGLLDGIPGLGDFLDDVLEGVDVDDVVTLTDRTSQSFTPPADRAAPQPESTASGTPAAALPFGERQRATGTQLTLSTPPEQGEPPAGGDAGDENAKGAGEPPAPEPQANAPEKTAEEKLDTAEAEPIPSDARVGNGRTPGKRPVTKPDTPVARQFGKAVQNAGERLTRAGQRMTAAFTGLDKKPQPRKPAPAATGETGTGKPTSEDAG</sequence>
<organism evidence="2 3">
    <name type="scientific">Mycolicibacterium thermoresistibile</name>
    <name type="common">Mycobacterium thermoresistibile</name>
    <dbReference type="NCBI Taxonomy" id="1797"/>
    <lineage>
        <taxon>Bacteria</taxon>
        <taxon>Bacillati</taxon>
        <taxon>Actinomycetota</taxon>
        <taxon>Actinomycetes</taxon>
        <taxon>Mycobacteriales</taxon>
        <taxon>Mycobacteriaceae</taxon>
        <taxon>Mycolicibacterium</taxon>
    </lineage>
</organism>
<protein>
    <submittedName>
        <fullName evidence="2">Uncharacterized protein</fullName>
    </submittedName>
</protein>
<evidence type="ECO:0000313" key="2">
    <source>
        <dbReference type="EMBL" id="GAT14871.1"/>
    </source>
</evidence>
<dbReference type="RefSeq" id="WP_234784962.1">
    <property type="nucleotide sequence ID" value="NZ_BCTB01000009.1"/>
</dbReference>
<comment type="caution">
    <text evidence="2">The sequence shown here is derived from an EMBL/GenBank/DDBJ whole genome shotgun (WGS) entry which is preliminary data.</text>
</comment>
<proteinExistence type="predicted"/>
<gene>
    <name evidence="2" type="ORF">RMCT_1841</name>
</gene>
<feature type="region of interest" description="Disordered" evidence="1">
    <location>
        <begin position="784"/>
        <end position="817"/>
    </location>
</feature>
<reference evidence="3" key="2">
    <citation type="submission" date="2016-02" db="EMBL/GenBank/DDBJ databases">
        <title>Draft genome sequence of five rapidly growing Mycobacterium species.</title>
        <authorList>
            <person name="Katahira K."/>
            <person name="Gotou Y."/>
            <person name="Iida K."/>
            <person name="Ogura Y."/>
            <person name="Hayashi T."/>
        </authorList>
    </citation>
    <scope>NUCLEOTIDE SEQUENCE [LARGE SCALE GENOMIC DNA]</scope>
    <source>
        <strain evidence="3">JCM6362</strain>
    </source>
</reference>
<reference evidence="2 3" key="1">
    <citation type="journal article" date="2016" name="Genome Announc.">
        <title>Draft Genome Sequences of Five Rapidly Growing Mycobacterium Species, M. thermoresistibile, M. fortuitum subsp. acetamidolyticum, M. canariasense, M. brisbanense, and M. novocastrense.</title>
        <authorList>
            <person name="Katahira K."/>
            <person name="Ogura Y."/>
            <person name="Gotoh Y."/>
            <person name="Hayashi T."/>
        </authorList>
    </citation>
    <scope>NUCLEOTIDE SEQUENCE [LARGE SCALE GENOMIC DNA]</scope>
    <source>
        <strain evidence="2 3">JCM6362</strain>
    </source>
</reference>
<dbReference type="AlphaFoldDB" id="A0A117IM84"/>
<name>A0A117IM84_MYCTH</name>
<feature type="compositionally biased region" description="Low complexity" evidence="1">
    <location>
        <begin position="705"/>
        <end position="721"/>
    </location>
</feature>